<dbReference type="AlphaFoldDB" id="A0ABD2I1A0"/>
<protein>
    <submittedName>
        <fullName evidence="2">Uncharacterized protein</fullName>
    </submittedName>
</protein>
<proteinExistence type="predicted"/>
<sequence>MKFTKCHRFALLLSVFIGSMVVQRHSQCNAYLPVAQTNWSAQKFTPRNVHHSWYVSFDECEPWCRAHCATKRTPDFCFLSGPCMRNCYKIVSNYMQSTLFRQKRRK</sequence>
<comment type="caution">
    <text evidence="2">The sequence shown here is derived from an EMBL/GenBank/DDBJ whole genome shotgun (WGS) entry which is preliminary data.</text>
</comment>
<reference evidence="2 3" key="1">
    <citation type="submission" date="2024-10" db="EMBL/GenBank/DDBJ databases">
        <authorList>
            <person name="Kim D."/>
        </authorList>
    </citation>
    <scope>NUCLEOTIDE SEQUENCE [LARGE SCALE GENOMIC DNA]</scope>
    <source>
        <strain evidence="2">Taebaek</strain>
    </source>
</reference>
<keyword evidence="3" id="KW-1185">Reference proteome</keyword>
<feature type="chain" id="PRO_5044814293" evidence="1">
    <location>
        <begin position="23"/>
        <end position="106"/>
    </location>
</feature>
<evidence type="ECO:0000256" key="1">
    <source>
        <dbReference type="SAM" id="SignalP"/>
    </source>
</evidence>
<keyword evidence="1" id="KW-0732">Signal</keyword>
<gene>
    <name evidence="2" type="ORF">niasHS_017830</name>
</gene>
<name>A0ABD2I1A0_HETSC</name>
<dbReference type="EMBL" id="JBICCN010000373">
    <property type="protein sequence ID" value="KAL3072856.1"/>
    <property type="molecule type" value="Genomic_DNA"/>
</dbReference>
<organism evidence="2 3">
    <name type="scientific">Heterodera schachtii</name>
    <name type="common">Sugarbeet cyst nematode worm</name>
    <name type="synonym">Tylenchus schachtii</name>
    <dbReference type="NCBI Taxonomy" id="97005"/>
    <lineage>
        <taxon>Eukaryota</taxon>
        <taxon>Metazoa</taxon>
        <taxon>Ecdysozoa</taxon>
        <taxon>Nematoda</taxon>
        <taxon>Chromadorea</taxon>
        <taxon>Rhabditida</taxon>
        <taxon>Tylenchina</taxon>
        <taxon>Tylenchomorpha</taxon>
        <taxon>Tylenchoidea</taxon>
        <taxon>Heteroderidae</taxon>
        <taxon>Heteroderinae</taxon>
        <taxon>Heterodera</taxon>
    </lineage>
</organism>
<accession>A0ABD2I1A0</accession>
<evidence type="ECO:0000313" key="3">
    <source>
        <dbReference type="Proteomes" id="UP001620645"/>
    </source>
</evidence>
<feature type="signal peptide" evidence="1">
    <location>
        <begin position="1"/>
        <end position="22"/>
    </location>
</feature>
<dbReference type="Proteomes" id="UP001620645">
    <property type="component" value="Unassembled WGS sequence"/>
</dbReference>
<evidence type="ECO:0000313" key="2">
    <source>
        <dbReference type="EMBL" id="KAL3072856.1"/>
    </source>
</evidence>